<organism evidence="1 2">
    <name type="scientific">Trifolium medium</name>
    <dbReference type="NCBI Taxonomy" id="97028"/>
    <lineage>
        <taxon>Eukaryota</taxon>
        <taxon>Viridiplantae</taxon>
        <taxon>Streptophyta</taxon>
        <taxon>Embryophyta</taxon>
        <taxon>Tracheophyta</taxon>
        <taxon>Spermatophyta</taxon>
        <taxon>Magnoliopsida</taxon>
        <taxon>eudicotyledons</taxon>
        <taxon>Gunneridae</taxon>
        <taxon>Pentapetalae</taxon>
        <taxon>rosids</taxon>
        <taxon>fabids</taxon>
        <taxon>Fabales</taxon>
        <taxon>Fabaceae</taxon>
        <taxon>Papilionoideae</taxon>
        <taxon>50 kb inversion clade</taxon>
        <taxon>NPAAA clade</taxon>
        <taxon>Hologalegina</taxon>
        <taxon>IRL clade</taxon>
        <taxon>Trifolieae</taxon>
        <taxon>Trifolium</taxon>
    </lineage>
</organism>
<accession>A0A392N7U5</accession>
<dbReference type="AlphaFoldDB" id="A0A392N7U5"/>
<keyword evidence="2" id="KW-1185">Reference proteome</keyword>
<dbReference type="PANTHER" id="PTHR12484">
    <property type="entry name" value="B-LYMPHOCYTE ANTIGEN-RELATED"/>
    <property type="match status" value="1"/>
</dbReference>
<dbReference type="Proteomes" id="UP000265520">
    <property type="component" value="Unassembled WGS sequence"/>
</dbReference>
<name>A0A392N7U5_9FABA</name>
<feature type="non-terminal residue" evidence="1">
    <location>
        <position position="1"/>
    </location>
</feature>
<reference evidence="1 2" key="1">
    <citation type="journal article" date="2018" name="Front. Plant Sci.">
        <title>Red Clover (Trifolium pratense) and Zigzag Clover (T. medium) - A Picture of Genomic Similarities and Differences.</title>
        <authorList>
            <person name="Dluhosova J."/>
            <person name="Istvanek J."/>
            <person name="Nedelnik J."/>
            <person name="Repkova J."/>
        </authorList>
    </citation>
    <scope>NUCLEOTIDE SEQUENCE [LARGE SCALE GENOMIC DNA]</scope>
    <source>
        <strain evidence="2">cv. 10/8</strain>
        <tissue evidence="1">Leaf</tissue>
    </source>
</reference>
<keyword evidence="1" id="KW-0418">Kinase</keyword>
<keyword evidence="1" id="KW-0808">Transferase</keyword>
<evidence type="ECO:0000313" key="2">
    <source>
        <dbReference type="Proteomes" id="UP000265520"/>
    </source>
</evidence>
<dbReference type="GO" id="GO:0016301">
    <property type="term" value="F:kinase activity"/>
    <property type="evidence" value="ECO:0007669"/>
    <property type="project" value="UniProtKB-KW"/>
</dbReference>
<proteinExistence type="predicted"/>
<comment type="caution">
    <text evidence="1">The sequence shown here is derived from an EMBL/GenBank/DDBJ whole genome shotgun (WGS) entry which is preliminary data.</text>
</comment>
<sequence length="55" mass="6089">NLNVAEDDSGKDANEDSGNLVSGLYCKIVVQFEKYKDFHDALRVLCGRSLQKVSV</sequence>
<dbReference type="EMBL" id="LXQA010030404">
    <property type="protein sequence ID" value="MCH95672.1"/>
    <property type="molecule type" value="Genomic_DNA"/>
</dbReference>
<dbReference type="InterPro" id="IPR056852">
    <property type="entry name" value="AK17A/B"/>
</dbReference>
<dbReference type="PANTHER" id="PTHR12484:SF4">
    <property type="entry name" value="A-KINASE ANCHOR PROTEIN 17A"/>
    <property type="match status" value="1"/>
</dbReference>
<protein>
    <submittedName>
        <fullName evidence="1">A-kinase anchor protein 17A-like</fullName>
    </submittedName>
</protein>
<evidence type="ECO:0000313" key="1">
    <source>
        <dbReference type="EMBL" id="MCH95672.1"/>
    </source>
</evidence>